<protein>
    <submittedName>
        <fullName evidence="3">Retrovirus-related pol polyprotein from transposon TNT 1-94</fullName>
    </submittedName>
</protein>
<feature type="domain" description="Reverse transcriptase Ty1/copia-type" evidence="2">
    <location>
        <begin position="131"/>
        <end position="199"/>
    </location>
</feature>
<evidence type="ECO:0000259" key="2">
    <source>
        <dbReference type="Pfam" id="PF07727"/>
    </source>
</evidence>
<proteinExistence type="predicted"/>
<sequence>METIHITFDELTAMASKQFSLGPGLQLMTPRTSSSGLVPNHVPQQPFKVAATPRAVDIADSHVLTSIDQDAPSSSIPSTREQEQYPIIYQGVKESPKTPHFHDDPLHETLHEDSTSQGSSSNVRPSHTPFDLFESFAPVAGIEAIRIFIANAANKNMTIYQMDVKNAFLNGKLREVVYVSQPEGFVDQDKTNHVYMLKRHSMVLNNLYARDYGFKFNTIPLYCDNKSAIALCCNNVQHSRSKHIDVRYHFIKERVENGVMELYFVRTEYQLADIFIKALPRERFNFLVEKLGMKSMSPETLKSLAEEEDE</sequence>
<organism evidence="3 4">
    <name type="scientific">Tanacetum coccineum</name>
    <dbReference type="NCBI Taxonomy" id="301880"/>
    <lineage>
        <taxon>Eukaryota</taxon>
        <taxon>Viridiplantae</taxon>
        <taxon>Streptophyta</taxon>
        <taxon>Embryophyta</taxon>
        <taxon>Tracheophyta</taxon>
        <taxon>Spermatophyta</taxon>
        <taxon>Magnoliopsida</taxon>
        <taxon>eudicotyledons</taxon>
        <taxon>Gunneridae</taxon>
        <taxon>Pentapetalae</taxon>
        <taxon>asterids</taxon>
        <taxon>campanulids</taxon>
        <taxon>Asterales</taxon>
        <taxon>Asteraceae</taxon>
        <taxon>Asteroideae</taxon>
        <taxon>Anthemideae</taxon>
        <taxon>Anthemidinae</taxon>
        <taxon>Tanacetum</taxon>
    </lineage>
</organism>
<name>A0ABQ4YUL2_9ASTR</name>
<evidence type="ECO:0000313" key="4">
    <source>
        <dbReference type="Proteomes" id="UP001151760"/>
    </source>
</evidence>
<feature type="region of interest" description="Disordered" evidence="1">
    <location>
        <begin position="94"/>
        <end position="125"/>
    </location>
</feature>
<dbReference type="Pfam" id="PF07727">
    <property type="entry name" value="RVT_2"/>
    <property type="match status" value="1"/>
</dbReference>
<dbReference type="CDD" id="cd09272">
    <property type="entry name" value="RNase_HI_RT_Ty1"/>
    <property type="match status" value="1"/>
</dbReference>
<dbReference type="InterPro" id="IPR013103">
    <property type="entry name" value="RVT_2"/>
</dbReference>
<keyword evidence="4" id="KW-1185">Reference proteome</keyword>
<comment type="caution">
    <text evidence="3">The sequence shown here is derived from an EMBL/GenBank/DDBJ whole genome shotgun (WGS) entry which is preliminary data.</text>
</comment>
<feature type="compositionally biased region" description="Basic and acidic residues" evidence="1">
    <location>
        <begin position="94"/>
        <end position="114"/>
    </location>
</feature>
<dbReference type="Proteomes" id="UP001151760">
    <property type="component" value="Unassembled WGS sequence"/>
</dbReference>
<feature type="compositionally biased region" description="Polar residues" evidence="1">
    <location>
        <begin position="115"/>
        <end position="125"/>
    </location>
</feature>
<evidence type="ECO:0000313" key="3">
    <source>
        <dbReference type="EMBL" id="GJS81509.1"/>
    </source>
</evidence>
<evidence type="ECO:0000256" key="1">
    <source>
        <dbReference type="SAM" id="MobiDB-lite"/>
    </source>
</evidence>
<dbReference type="EMBL" id="BQNB010010753">
    <property type="protein sequence ID" value="GJS81509.1"/>
    <property type="molecule type" value="Genomic_DNA"/>
</dbReference>
<gene>
    <name evidence="3" type="ORF">Tco_0748050</name>
</gene>
<reference evidence="3" key="1">
    <citation type="journal article" date="2022" name="Int. J. Mol. Sci.">
        <title>Draft Genome of Tanacetum Coccineum: Genomic Comparison of Closely Related Tanacetum-Family Plants.</title>
        <authorList>
            <person name="Yamashiro T."/>
            <person name="Shiraishi A."/>
            <person name="Nakayama K."/>
            <person name="Satake H."/>
        </authorList>
    </citation>
    <scope>NUCLEOTIDE SEQUENCE</scope>
</reference>
<accession>A0ABQ4YUL2</accession>
<reference evidence="3" key="2">
    <citation type="submission" date="2022-01" db="EMBL/GenBank/DDBJ databases">
        <authorList>
            <person name="Yamashiro T."/>
            <person name="Shiraishi A."/>
            <person name="Satake H."/>
            <person name="Nakayama K."/>
        </authorList>
    </citation>
    <scope>NUCLEOTIDE SEQUENCE</scope>
</reference>